<evidence type="ECO:0000256" key="3">
    <source>
        <dbReference type="ARBA" id="ARBA00022832"/>
    </source>
</evidence>
<evidence type="ECO:0000313" key="7">
    <source>
        <dbReference type="EMBL" id="CAF4362609.1"/>
    </source>
</evidence>
<feature type="non-terminal residue" evidence="8">
    <location>
        <position position="1"/>
    </location>
</feature>
<name>A0A8S2XEC4_9BILA</name>
<feature type="non-terminal residue" evidence="8">
    <location>
        <position position="67"/>
    </location>
</feature>
<reference evidence="8" key="1">
    <citation type="submission" date="2021-02" db="EMBL/GenBank/DDBJ databases">
        <authorList>
            <person name="Nowell W R."/>
        </authorList>
    </citation>
    <scope>NUCLEOTIDE SEQUENCE</scope>
</reference>
<dbReference type="GO" id="GO:0005739">
    <property type="term" value="C:mitochondrion"/>
    <property type="evidence" value="ECO:0007669"/>
    <property type="project" value="TreeGrafter"/>
</dbReference>
<dbReference type="EMBL" id="CAJOBJ010078715">
    <property type="protein sequence ID" value="CAF4491251.1"/>
    <property type="molecule type" value="Genomic_DNA"/>
</dbReference>
<keyword evidence="2" id="KW-0808">Transferase</keyword>
<keyword evidence="4" id="KW-0443">Lipid metabolism</keyword>
<evidence type="ECO:0000256" key="5">
    <source>
        <dbReference type="ARBA" id="ARBA00023315"/>
    </source>
</evidence>
<dbReference type="InterPro" id="IPR016039">
    <property type="entry name" value="Thiolase-like"/>
</dbReference>
<comment type="caution">
    <text evidence="8">The sequence shown here is derived from an EMBL/GenBank/DDBJ whole genome shotgun (WGS) entry which is preliminary data.</text>
</comment>
<dbReference type="Gene3D" id="3.40.47.10">
    <property type="match status" value="1"/>
</dbReference>
<feature type="domain" description="Thiolase N-terminal" evidence="6">
    <location>
        <begin position="1"/>
        <end position="67"/>
    </location>
</feature>
<proteinExistence type="inferred from homology"/>
<dbReference type="PANTHER" id="PTHR18919:SF153">
    <property type="entry name" value="TRIFUNCTIONAL ENZYME SUBUNIT BETA, MITOCHONDRIAL"/>
    <property type="match status" value="1"/>
</dbReference>
<dbReference type="Proteomes" id="UP000681967">
    <property type="component" value="Unassembled WGS sequence"/>
</dbReference>
<dbReference type="SUPFAM" id="SSF53901">
    <property type="entry name" value="Thiolase-like"/>
    <property type="match status" value="1"/>
</dbReference>
<dbReference type="GO" id="GO:0006635">
    <property type="term" value="P:fatty acid beta-oxidation"/>
    <property type="evidence" value="ECO:0007669"/>
    <property type="project" value="TreeGrafter"/>
</dbReference>
<organism evidence="8 9">
    <name type="scientific">Rotaria magnacalcarata</name>
    <dbReference type="NCBI Taxonomy" id="392030"/>
    <lineage>
        <taxon>Eukaryota</taxon>
        <taxon>Metazoa</taxon>
        <taxon>Spiralia</taxon>
        <taxon>Gnathifera</taxon>
        <taxon>Rotifera</taxon>
        <taxon>Eurotatoria</taxon>
        <taxon>Bdelloidea</taxon>
        <taxon>Philodinida</taxon>
        <taxon>Philodinidae</taxon>
        <taxon>Rotaria</taxon>
    </lineage>
</organism>
<dbReference type="EMBL" id="CAJOBH010047571">
    <property type="protein sequence ID" value="CAF4362609.1"/>
    <property type="molecule type" value="Genomic_DNA"/>
</dbReference>
<comment type="similarity">
    <text evidence="1">Belongs to the thiolase-like superfamily. Thiolase family.</text>
</comment>
<keyword evidence="3" id="KW-0276">Fatty acid metabolism</keyword>
<evidence type="ECO:0000256" key="4">
    <source>
        <dbReference type="ARBA" id="ARBA00023098"/>
    </source>
</evidence>
<dbReference type="PANTHER" id="PTHR18919">
    <property type="entry name" value="ACETYL-COA C-ACYLTRANSFERASE"/>
    <property type="match status" value="1"/>
</dbReference>
<dbReference type="InterPro" id="IPR020616">
    <property type="entry name" value="Thiolase_N"/>
</dbReference>
<dbReference type="GO" id="GO:0016747">
    <property type="term" value="F:acyltransferase activity, transferring groups other than amino-acyl groups"/>
    <property type="evidence" value="ECO:0007669"/>
    <property type="project" value="InterPro"/>
</dbReference>
<evidence type="ECO:0000259" key="6">
    <source>
        <dbReference type="Pfam" id="PF00108"/>
    </source>
</evidence>
<evidence type="ECO:0000256" key="1">
    <source>
        <dbReference type="ARBA" id="ARBA00010982"/>
    </source>
</evidence>
<sequence length="67" mass="7454">ADRLAAAFNVTRREQDEYAIRSHLLAQQATDKGYLDDIVPMHISGAPDAVSRDNGIRVSTIEQMNKL</sequence>
<gene>
    <name evidence="7" type="ORF">BYL167_LOCUS29967</name>
    <name evidence="8" type="ORF">GIL414_LOCUS34274</name>
</gene>
<evidence type="ECO:0000313" key="8">
    <source>
        <dbReference type="EMBL" id="CAF4491251.1"/>
    </source>
</evidence>
<dbReference type="Proteomes" id="UP000681720">
    <property type="component" value="Unassembled WGS sequence"/>
</dbReference>
<protein>
    <recommendedName>
        <fullName evidence="6">Thiolase N-terminal domain-containing protein</fullName>
    </recommendedName>
</protein>
<accession>A0A8S2XEC4</accession>
<dbReference type="Pfam" id="PF00108">
    <property type="entry name" value="Thiolase_N"/>
    <property type="match status" value="1"/>
</dbReference>
<evidence type="ECO:0000256" key="2">
    <source>
        <dbReference type="ARBA" id="ARBA00022679"/>
    </source>
</evidence>
<evidence type="ECO:0000313" key="9">
    <source>
        <dbReference type="Proteomes" id="UP000681720"/>
    </source>
</evidence>
<dbReference type="AlphaFoldDB" id="A0A8S2XEC4"/>
<keyword evidence="5" id="KW-0012">Acyltransferase</keyword>